<dbReference type="GO" id="GO:1990189">
    <property type="term" value="F:protein N-terminal-serine acetyltransferase activity"/>
    <property type="evidence" value="ECO:0007669"/>
    <property type="project" value="TreeGrafter"/>
</dbReference>
<dbReference type="GO" id="GO:0005737">
    <property type="term" value="C:cytoplasm"/>
    <property type="evidence" value="ECO:0007669"/>
    <property type="project" value="TreeGrafter"/>
</dbReference>
<keyword evidence="2" id="KW-0808">Transferase</keyword>
<dbReference type="AlphaFoldDB" id="A0A839IKA0"/>
<protein>
    <submittedName>
        <fullName evidence="2">GNAT family N-acetyltransferase</fullName>
    </submittedName>
</protein>
<evidence type="ECO:0000313" key="2">
    <source>
        <dbReference type="EMBL" id="MBB1485144.1"/>
    </source>
</evidence>
<evidence type="ECO:0000313" key="3">
    <source>
        <dbReference type="Proteomes" id="UP000565262"/>
    </source>
</evidence>
<dbReference type="PANTHER" id="PTHR43441">
    <property type="entry name" value="RIBOSOMAL-PROTEIN-SERINE ACETYLTRANSFERASE"/>
    <property type="match status" value="1"/>
</dbReference>
<dbReference type="EMBL" id="JACJFM010000001">
    <property type="protein sequence ID" value="MBB1485144.1"/>
    <property type="molecule type" value="Genomic_DNA"/>
</dbReference>
<accession>A0A839IKA0</accession>
<gene>
    <name evidence="2" type="ORF">H4O21_00735</name>
</gene>
<evidence type="ECO:0000259" key="1">
    <source>
        <dbReference type="PROSITE" id="PS51186"/>
    </source>
</evidence>
<dbReference type="GO" id="GO:0008999">
    <property type="term" value="F:protein-N-terminal-alanine acetyltransferase activity"/>
    <property type="evidence" value="ECO:0007669"/>
    <property type="project" value="TreeGrafter"/>
</dbReference>
<proteinExistence type="predicted"/>
<keyword evidence="3" id="KW-1185">Reference proteome</keyword>
<dbReference type="InterPro" id="IPR000182">
    <property type="entry name" value="GNAT_dom"/>
</dbReference>
<dbReference type="Pfam" id="PF13302">
    <property type="entry name" value="Acetyltransf_3"/>
    <property type="match status" value="1"/>
</dbReference>
<dbReference type="PROSITE" id="PS51186">
    <property type="entry name" value="GNAT"/>
    <property type="match status" value="1"/>
</dbReference>
<dbReference type="SUPFAM" id="SSF55729">
    <property type="entry name" value="Acyl-CoA N-acyltransferases (Nat)"/>
    <property type="match status" value="1"/>
</dbReference>
<name>A0A839IKA0_9GAMM</name>
<comment type="caution">
    <text evidence="2">The sequence shown here is derived from an EMBL/GenBank/DDBJ whole genome shotgun (WGS) entry which is preliminary data.</text>
</comment>
<dbReference type="InterPro" id="IPR051908">
    <property type="entry name" value="Ribosomal_N-acetyltransferase"/>
</dbReference>
<feature type="domain" description="N-acetyltransferase" evidence="1">
    <location>
        <begin position="41"/>
        <end position="195"/>
    </location>
</feature>
<reference evidence="2 3" key="1">
    <citation type="submission" date="2020-08" db="EMBL/GenBank/DDBJ databases">
        <title>Oceanospirillum sp. nov. isolated from marine sediment.</title>
        <authorList>
            <person name="Ji X."/>
        </authorList>
    </citation>
    <scope>NUCLEOTIDE SEQUENCE [LARGE SCALE GENOMIC DNA]</scope>
    <source>
        <strain evidence="2 3">D5</strain>
    </source>
</reference>
<dbReference type="RefSeq" id="WP_182806906.1">
    <property type="nucleotide sequence ID" value="NZ_JACJFM010000001.1"/>
</dbReference>
<dbReference type="PANTHER" id="PTHR43441:SF2">
    <property type="entry name" value="FAMILY ACETYLTRANSFERASE, PUTATIVE (AFU_ORTHOLOGUE AFUA_7G00850)-RELATED"/>
    <property type="match status" value="1"/>
</dbReference>
<dbReference type="Gene3D" id="3.40.630.30">
    <property type="match status" value="1"/>
</dbReference>
<dbReference type="Proteomes" id="UP000565262">
    <property type="component" value="Unassembled WGS sequence"/>
</dbReference>
<dbReference type="FunFam" id="3.40.630.30:FF:000047">
    <property type="entry name" value="Acetyltransferase, GNAT family"/>
    <property type="match status" value="1"/>
</dbReference>
<organism evidence="2 3">
    <name type="scientific">Oceanospirillum sediminis</name>
    <dbReference type="NCBI Taxonomy" id="2760088"/>
    <lineage>
        <taxon>Bacteria</taxon>
        <taxon>Pseudomonadati</taxon>
        <taxon>Pseudomonadota</taxon>
        <taxon>Gammaproteobacteria</taxon>
        <taxon>Oceanospirillales</taxon>
        <taxon>Oceanospirillaceae</taxon>
        <taxon>Oceanospirillum</taxon>
    </lineage>
</organism>
<sequence>MSSDNIQTNELGQPIGQALDNWQACERPSRTVMMGQYCRLEPVSELHTEDLFAAFGEDRTGYNWTYLPYGPFDRVDEFTVWLQEICRSDDPLFYTVVDNRSDKAVGLASYLRIEPATGVIEVGHIHFSPLMQGTVLATEAMYLMMKRAFDELGYRRYEWKCDVLNAPSKKAAQRLGFIYEGLFRQATMYKQRNRDTAWFSILDQEWPALKSAFDSWLAPENFDDHGKQLQKLEQCMAKVQGESS</sequence>
<dbReference type="InterPro" id="IPR016181">
    <property type="entry name" value="Acyl_CoA_acyltransferase"/>
</dbReference>